<sequence length="124" mass="14067">MTGGSSKRRIIRRQLGLPSLFPFPRPYIKNGGGRKGKVAACRSPLPCSRLTYRVGLVPFSSDPATNHVVEARWKGEAFEAAKGREEGIRRGRRLGTSPGLLKVGAFRNLRIMQIFRRRKRRKRH</sequence>
<gene>
    <name evidence="2" type="primary">LOC105053275</name>
</gene>
<dbReference type="RefSeq" id="XP_029122968.1">
    <property type="nucleotide sequence ID" value="XM_029267135.1"/>
</dbReference>
<accession>A0A8N4II82</accession>
<dbReference type="AlphaFoldDB" id="A0A8N4II82"/>
<keyword evidence="1" id="KW-1185">Reference proteome</keyword>
<evidence type="ECO:0000313" key="1">
    <source>
        <dbReference type="Proteomes" id="UP000504607"/>
    </source>
</evidence>
<dbReference type="Proteomes" id="UP000504607">
    <property type="component" value="Chromosome 10"/>
</dbReference>
<name>A0A8N4II82_ELAGV</name>
<protein>
    <submittedName>
        <fullName evidence="2">Uncharacterized protein LOC105053275</fullName>
    </submittedName>
</protein>
<evidence type="ECO:0000313" key="2">
    <source>
        <dbReference type="RefSeq" id="XP_029122968.1"/>
    </source>
</evidence>
<reference evidence="2" key="1">
    <citation type="submission" date="2025-08" db="UniProtKB">
        <authorList>
            <consortium name="RefSeq"/>
        </authorList>
    </citation>
    <scope>IDENTIFICATION</scope>
</reference>
<proteinExistence type="predicted"/>
<organism evidence="1 2">
    <name type="scientific">Elaeis guineensis var. tenera</name>
    <name type="common">Oil palm</name>
    <dbReference type="NCBI Taxonomy" id="51953"/>
    <lineage>
        <taxon>Eukaryota</taxon>
        <taxon>Viridiplantae</taxon>
        <taxon>Streptophyta</taxon>
        <taxon>Embryophyta</taxon>
        <taxon>Tracheophyta</taxon>
        <taxon>Spermatophyta</taxon>
        <taxon>Magnoliopsida</taxon>
        <taxon>Liliopsida</taxon>
        <taxon>Arecaceae</taxon>
        <taxon>Arecoideae</taxon>
        <taxon>Cocoseae</taxon>
        <taxon>Elaeidinae</taxon>
        <taxon>Elaeis</taxon>
    </lineage>
</organism>